<dbReference type="AlphaFoldDB" id="A0A517MBQ3"/>
<gene>
    <name evidence="3" type="primary">crtQ</name>
    <name evidence="3" type="ORF">FF011L_10660</name>
</gene>
<organism evidence="3 4">
    <name type="scientific">Roseimaritima multifibrata</name>
    <dbReference type="NCBI Taxonomy" id="1930274"/>
    <lineage>
        <taxon>Bacteria</taxon>
        <taxon>Pseudomonadati</taxon>
        <taxon>Planctomycetota</taxon>
        <taxon>Planctomycetia</taxon>
        <taxon>Pirellulales</taxon>
        <taxon>Pirellulaceae</taxon>
        <taxon>Roseimaritima</taxon>
    </lineage>
</organism>
<evidence type="ECO:0000259" key="2">
    <source>
        <dbReference type="Pfam" id="PF00535"/>
    </source>
</evidence>
<accession>A0A517MBQ3</accession>
<dbReference type="EC" id="2.4.1.-" evidence="3"/>
<proteinExistence type="predicted"/>
<dbReference type="GO" id="GO:0016757">
    <property type="term" value="F:glycosyltransferase activity"/>
    <property type="evidence" value="ECO:0007669"/>
    <property type="project" value="UniProtKB-KW"/>
</dbReference>
<dbReference type="CDD" id="cd00761">
    <property type="entry name" value="Glyco_tranf_GTA_type"/>
    <property type="match status" value="1"/>
</dbReference>
<keyword evidence="3" id="KW-0808">Transferase</keyword>
<feature type="domain" description="Glycosyltransferase 2-like" evidence="2">
    <location>
        <begin position="44"/>
        <end position="177"/>
    </location>
</feature>
<dbReference type="Pfam" id="PF00535">
    <property type="entry name" value="Glycos_transf_2"/>
    <property type="match status" value="1"/>
</dbReference>
<keyword evidence="1" id="KW-0472">Membrane</keyword>
<dbReference type="InterPro" id="IPR029044">
    <property type="entry name" value="Nucleotide-diphossugar_trans"/>
</dbReference>
<feature type="transmembrane region" description="Helical" evidence="1">
    <location>
        <begin position="336"/>
        <end position="362"/>
    </location>
</feature>
<feature type="transmembrane region" description="Helical" evidence="1">
    <location>
        <begin position="281"/>
        <end position="300"/>
    </location>
</feature>
<dbReference type="EMBL" id="CP036262">
    <property type="protein sequence ID" value="QDS92324.1"/>
    <property type="molecule type" value="Genomic_DNA"/>
</dbReference>
<dbReference type="RefSeq" id="WP_246109752.1">
    <property type="nucleotide sequence ID" value="NZ_CP036262.1"/>
</dbReference>
<name>A0A517MBQ3_9BACT</name>
<dbReference type="PANTHER" id="PTHR43646">
    <property type="entry name" value="GLYCOSYLTRANSFERASE"/>
    <property type="match status" value="1"/>
</dbReference>
<protein>
    <submittedName>
        <fullName evidence="3">4,4'-diaponeurosporenoate glycosyltransferase</fullName>
        <ecNumber evidence="3">2.4.1.-</ecNumber>
    </submittedName>
</protein>
<dbReference type="Gene3D" id="3.90.550.10">
    <property type="entry name" value="Spore Coat Polysaccharide Biosynthesis Protein SpsA, Chain A"/>
    <property type="match status" value="1"/>
</dbReference>
<evidence type="ECO:0000313" key="3">
    <source>
        <dbReference type="EMBL" id="QDS92324.1"/>
    </source>
</evidence>
<dbReference type="Proteomes" id="UP000320672">
    <property type="component" value="Chromosome"/>
</dbReference>
<feature type="transmembrane region" description="Helical" evidence="1">
    <location>
        <begin position="307"/>
        <end position="324"/>
    </location>
</feature>
<sequence length="375" mass="41121">MMAITLALLALGFSAIPLTIYLANYRQYFAPPALADTNTAAKLSVLIPARNEASGIEACLASVLASENIELEVIVLDDHSEDNTAEIVEKIAAEHHSLRLIGSPPLPKGWNGKQHACWQLSQQASHPWLVFLDADVRLHPSALARLVAYAQTNKTDLLSAFPRQETGTLLEKMLIPLMHVILLSFLNLRSMRSTTAPSLAAGCGQLFLANQASYQRAGTHAAIRQSRHDGLKLPRAFRQQGLKTDVLDGNGLATCRMYRNAGEVIKGLLKNADEGIANARLILPCSLLLFGANTLPWIAVGFACYSANWYTGIIATIAIAWGWLPRCCNTLRFQQSWLGCVLHPVGILLFIILQWIAFFTSLTGKRIAWRGRTES</sequence>
<keyword evidence="1" id="KW-0812">Transmembrane</keyword>
<dbReference type="SUPFAM" id="SSF53448">
    <property type="entry name" value="Nucleotide-diphospho-sugar transferases"/>
    <property type="match status" value="1"/>
</dbReference>
<keyword evidence="1" id="KW-1133">Transmembrane helix</keyword>
<keyword evidence="4" id="KW-1185">Reference proteome</keyword>
<keyword evidence="3" id="KW-0328">Glycosyltransferase</keyword>
<reference evidence="3 4" key="1">
    <citation type="submission" date="2019-02" db="EMBL/GenBank/DDBJ databases">
        <title>Deep-cultivation of Planctomycetes and their phenomic and genomic characterization uncovers novel biology.</title>
        <authorList>
            <person name="Wiegand S."/>
            <person name="Jogler M."/>
            <person name="Boedeker C."/>
            <person name="Pinto D."/>
            <person name="Vollmers J."/>
            <person name="Rivas-Marin E."/>
            <person name="Kohn T."/>
            <person name="Peeters S.H."/>
            <person name="Heuer A."/>
            <person name="Rast P."/>
            <person name="Oberbeckmann S."/>
            <person name="Bunk B."/>
            <person name="Jeske O."/>
            <person name="Meyerdierks A."/>
            <person name="Storesund J.E."/>
            <person name="Kallscheuer N."/>
            <person name="Luecker S."/>
            <person name="Lage O.M."/>
            <person name="Pohl T."/>
            <person name="Merkel B.J."/>
            <person name="Hornburger P."/>
            <person name="Mueller R.-W."/>
            <person name="Bruemmer F."/>
            <person name="Labrenz M."/>
            <person name="Spormann A.M."/>
            <person name="Op den Camp H."/>
            <person name="Overmann J."/>
            <person name="Amann R."/>
            <person name="Jetten M.S.M."/>
            <person name="Mascher T."/>
            <person name="Medema M.H."/>
            <person name="Devos D.P."/>
            <person name="Kaster A.-K."/>
            <person name="Ovreas L."/>
            <person name="Rohde M."/>
            <person name="Galperin M.Y."/>
            <person name="Jogler C."/>
        </authorList>
    </citation>
    <scope>NUCLEOTIDE SEQUENCE [LARGE SCALE GENOMIC DNA]</scope>
    <source>
        <strain evidence="3 4">FF011L</strain>
    </source>
</reference>
<dbReference type="KEGG" id="rml:FF011L_10660"/>
<dbReference type="PANTHER" id="PTHR43646:SF3">
    <property type="entry name" value="SLR1566 PROTEIN"/>
    <property type="match status" value="1"/>
</dbReference>
<evidence type="ECO:0000313" key="4">
    <source>
        <dbReference type="Proteomes" id="UP000320672"/>
    </source>
</evidence>
<dbReference type="InterPro" id="IPR001173">
    <property type="entry name" value="Glyco_trans_2-like"/>
</dbReference>
<evidence type="ECO:0000256" key="1">
    <source>
        <dbReference type="SAM" id="Phobius"/>
    </source>
</evidence>